<dbReference type="KEGG" id="erz:ER308_04700"/>
<feature type="transmembrane region" description="Helical" evidence="1">
    <location>
        <begin position="266"/>
        <end position="286"/>
    </location>
</feature>
<evidence type="ECO:0000256" key="1">
    <source>
        <dbReference type="SAM" id="Phobius"/>
    </source>
</evidence>
<keyword evidence="1" id="KW-0812">Transmembrane</keyword>
<feature type="transmembrane region" description="Helical" evidence="1">
    <location>
        <begin position="12"/>
        <end position="34"/>
    </location>
</feature>
<protein>
    <submittedName>
        <fullName evidence="2">Uncharacterized protein</fullName>
    </submittedName>
</protein>
<feature type="transmembrane region" description="Helical" evidence="1">
    <location>
        <begin position="82"/>
        <end position="102"/>
    </location>
</feature>
<gene>
    <name evidence="2" type="ORF">ER308_04700</name>
</gene>
<proteinExistence type="predicted"/>
<keyword evidence="3" id="KW-1185">Reference proteome</keyword>
<keyword evidence="1" id="KW-0472">Membrane</keyword>
<reference evidence="2 3" key="1">
    <citation type="submission" date="2019-01" db="EMBL/GenBank/DDBJ databases">
        <title>Egibacter rhizosphaerae EGI 80759T.</title>
        <authorList>
            <person name="Chen D.-D."/>
            <person name="Tian Y."/>
            <person name="Jiao J.-Y."/>
            <person name="Zhang X.-T."/>
            <person name="Zhang Y.-G."/>
            <person name="Zhang Y."/>
            <person name="Xiao M."/>
            <person name="Shu W.-S."/>
            <person name="Li W.-J."/>
        </authorList>
    </citation>
    <scope>NUCLEOTIDE SEQUENCE [LARGE SCALE GENOMIC DNA]</scope>
    <source>
        <strain evidence="2 3">EGI 80759</strain>
    </source>
</reference>
<keyword evidence="1" id="KW-1133">Transmembrane helix</keyword>
<evidence type="ECO:0000313" key="3">
    <source>
        <dbReference type="Proteomes" id="UP000291469"/>
    </source>
</evidence>
<dbReference type="EMBL" id="CP036402">
    <property type="protein sequence ID" value="QBI18911.1"/>
    <property type="molecule type" value="Genomic_DNA"/>
</dbReference>
<feature type="transmembrane region" description="Helical" evidence="1">
    <location>
        <begin position="122"/>
        <end position="144"/>
    </location>
</feature>
<organism evidence="2 3">
    <name type="scientific">Egibacter rhizosphaerae</name>
    <dbReference type="NCBI Taxonomy" id="1670831"/>
    <lineage>
        <taxon>Bacteria</taxon>
        <taxon>Bacillati</taxon>
        <taxon>Actinomycetota</taxon>
        <taxon>Nitriliruptoria</taxon>
        <taxon>Egibacterales</taxon>
        <taxon>Egibacteraceae</taxon>
        <taxon>Egibacter</taxon>
    </lineage>
</organism>
<dbReference type="Proteomes" id="UP000291469">
    <property type="component" value="Chromosome"/>
</dbReference>
<dbReference type="OrthoDB" id="5241776at2"/>
<feature type="transmembrane region" description="Helical" evidence="1">
    <location>
        <begin position="189"/>
        <end position="207"/>
    </location>
</feature>
<dbReference type="AlphaFoldDB" id="A0A411YCE4"/>
<name>A0A411YCE4_9ACTN</name>
<feature type="transmembrane region" description="Helical" evidence="1">
    <location>
        <begin position="40"/>
        <end position="61"/>
    </location>
</feature>
<feature type="transmembrane region" description="Helical" evidence="1">
    <location>
        <begin position="165"/>
        <end position="183"/>
    </location>
</feature>
<accession>A0A411YCE4</accession>
<feature type="transmembrane region" description="Helical" evidence="1">
    <location>
        <begin position="242"/>
        <end position="259"/>
    </location>
</feature>
<dbReference type="RefSeq" id="WP_131153908.1">
    <property type="nucleotide sequence ID" value="NZ_CP036402.1"/>
</dbReference>
<evidence type="ECO:0000313" key="2">
    <source>
        <dbReference type="EMBL" id="QBI18911.1"/>
    </source>
</evidence>
<feature type="transmembrane region" description="Helical" evidence="1">
    <location>
        <begin position="216"/>
        <end position="236"/>
    </location>
</feature>
<sequence>MYTTPDEDRSDLLLACAVFVFGPLVLTLLLQVLPIQRLPFVTPVLRVAQPVALTMLVPFLLMRYRRESWATFRFGDRPGAGFGAGALTASPLVVVSLLGPITMGGSPFEWIPLVPQVRPGGWLVWVLERLLTWVGLAVLAVYVSTKAREAFHGQSRTLRDGIMEIGRILAIIVAVTAVLRVLVTGSIGSLLFPLGITVAAILVFRAASGPSAANRAALLAPTVVLAIGSLLISFRLAQFIDSVWSGAFIATAGLLMAVMTETRRSAWAPVGFAVTVALLSFSPMPIRLIV</sequence>